<accession>A0AAE9L0H0</accession>
<dbReference type="RefSeq" id="WP_156932239.1">
    <property type="nucleotide sequence ID" value="NZ_CP097501.1"/>
</dbReference>
<dbReference type="Proteomes" id="UP001056819">
    <property type="component" value="Chromosome"/>
</dbReference>
<gene>
    <name evidence="1" type="ORF">LNQ82_01685</name>
</gene>
<proteinExistence type="predicted"/>
<evidence type="ECO:0000313" key="1">
    <source>
        <dbReference type="EMBL" id="URD67900.1"/>
    </source>
</evidence>
<evidence type="ECO:0000313" key="2">
    <source>
        <dbReference type="Proteomes" id="UP001056819"/>
    </source>
</evidence>
<organism evidence="1 2">
    <name type="scientific">Conchiformibius steedae DSM 2580</name>
    <dbReference type="NCBI Taxonomy" id="1121352"/>
    <lineage>
        <taxon>Bacteria</taxon>
        <taxon>Pseudomonadati</taxon>
        <taxon>Pseudomonadota</taxon>
        <taxon>Betaproteobacteria</taxon>
        <taxon>Neisseriales</taxon>
        <taxon>Neisseriaceae</taxon>
        <taxon>Conchiformibius</taxon>
    </lineage>
</organism>
<name>A0AAE9L0H0_9NEIS</name>
<protein>
    <submittedName>
        <fullName evidence="1">Uncharacterized protein</fullName>
    </submittedName>
</protein>
<dbReference type="AlphaFoldDB" id="A0AAE9L0H0"/>
<reference evidence="1" key="1">
    <citation type="submission" date="2022-05" db="EMBL/GenBank/DDBJ databases">
        <title>Alysiella filiformis genome sequencing.</title>
        <authorList>
            <person name="Viehboeck T."/>
        </authorList>
    </citation>
    <scope>NUCLEOTIDE SEQUENCE</scope>
    <source>
        <strain evidence="1">DSM 2580</strain>
    </source>
</reference>
<dbReference type="EMBL" id="CP097501">
    <property type="protein sequence ID" value="URD67900.1"/>
    <property type="molecule type" value="Genomic_DNA"/>
</dbReference>
<sequence>MSAKLQGWGRQSVFCPSVAVGFLSPYSLAKQQLSRLQSAWDSDTADNARYTG</sequence>